<accession>A0AA87ZVS1</accession>
<feature type="transmembrane region" description="Helical" evidence="3">
    <location>
        <begin position="6"/>
        <end position="30"/>
    </location>
</feature>
<dbReference type="EMBL" id="BTGU01000012">
    <property type="protein sequence ID" value="GMN41372.1"/>
    <property type="molecule type" value="Genomic_DNA"/>
</dbReference>
<evidence type="ECO:0000259" key="4">
    <source>
        <dbReference type="Pfam" id="PF00139"/>
    </source>
</evidence>
<sequence length="325" mass="35518">MADFTYSTYSSPFSCFLLFFSSLSLTLILIPKPISSSALHSPTKTPNFDSEIALYGDAELAGDDDGARVRLTRPSLSSSGLLLRRIPFRLLDPNGHPTSFSTDFAFSVTPGDGDGVELVFVPADFGSRVSGESNRLVVAVVNASSADLGLKDGEKLKSWIDYDASSKRLEVRLAKFGESRPYDPKIAYAMDLPAMWKSDEDVLIGISSSTDNSTRIITIFSWNFRLRSFPNSMHSLPADPRGHGQHFSDHQKRRVCPLAVLGGLIFATVCGALMAFAVLFLWAVIASNKHTVSPADHQSHVKSSGFRYEKIGVVVEKDSDDDVKN</sequence>
<comment type="similarity">
    <text evidence="1">Belongs to the leguminous lectin family.</text>
</comment>
<proteinExistence type="inferred from homology"/>
<dbReference type="Proteomes" id="UP001187192">
    <property type="component" value="Unassembled WGS sequence"/>
</dbReference>
<evidence type="ECO:0000256" key="1">
    <source>
        <dbReference type="ARBA" id="ARBA00007606"/>
    </source>
</evidence>
<dbReference type="PANTHER" id="PTHR32401:SF15">
    <property type="entry name" value="L-TYPE LECTIN-DOMAIN CONTAINING RECEPTOR KINASE VIII.2-LIKE"/>
    <property type="match status" value="1"/>
</dbReference>
<reference evidence="5" key="1">
    <citation type="submission" date="2023-07" db="EMBL/GenBank/DDBJ databases">
        <title>draft genome sequence of fig (Ficus carica).</title>
        <authorList>
            <person name="Takahashi T."/>
            <person name="Nishimura K."/>
        </authorList>
    </citation>
    <scope>NUCLEOTIDE SEQUENCE</scope>
</reference>
<gene>
    <name evidence="5" type="ORF">TIFTF001_010592</name>
</gene>
<dbReference type="GO" id="GO:0030246">
    <property type="term" value="F:carbohydrate binding"/>
    <property type="evidence" value="ECO:0007669"/>
    <property type="project" value="UniProtKB-KW"/>
</dbReference>
<evidence type="ECO:0000256" key="2">
    <source>
        <dbReference type="ARBA" id="ARBA00022734"/>
    </source>
</evidence>
<dbReference type="AlphaFoldDB" id="A0AA87ZVS1"/>
<feature type="domain" description="Legume lectin" evidence="4">
    <location>
        <begin position="137"/>
        <end position="233"/>
    </location>
</feature>
<dbReference type="Pfam" id="PF00139">
    <property type="entry name" value="Lectin_legB"/>
    <property type="match status" value="1"/>
</dbReference>
<keyword evidence="3" id="KW-0812">Transmembrane</keyword>
<dbReference type="Gramene" id="FCD_00015828-RA">
    <property type="protein sequence ID" value="FCD_00015828-RA:cds"/>
    <property type="gene ID" value="FCD_00015828"/>
</dbReference>
<dbReference type="InterPro" id="IPR013320">
    <property type="entry name" value="ConA-like_dom_sf"/>
</dbReference>
<dbReference type="InterPro" id="IPR001220">
    <property type="entry name" value="Legume_lectin_dom"/>
</dbReference>
<dbReference type="SUPFAM" id="SSF49899">
    <property type="entry name" value="Concanavalin A-like lectins/glucanases"/>
    <property type="match status" value="1"/>
</dbReference>
<comment type="caution">
    <text evidence="5">The sequence shown here is derived from an EMBL/GenBank/DDBJ whole genome shotgun (WGS) entry which is preliminary data.</text>
</comment>
<keyword evidence="6" id="KW-1185">Reference proteome</keyword>
<keyword evidence="3" id="KW-1133">Transmembrane helix</keyword>
<keyword evidence="2" id="KW-0430">Lectin</keyword>
<dbReference type="PANTHER" id="PTHR32401">
    <property type="entry name" value="CONCANAVALIN A-LIKE LECTIN FAMILY PROTEIN"/>
    <property type="match status" value="1"/>
</dbReference>
<organism evidence="5 6">
    <name type="scientific">Ficus carica</name>
    <name type="common">Common fig</name>
    <dbReference type="NCBI Taxonomy" id="3494"/>
    <lineage>
        <taxon>Eukaryota</taxon>
        <taxon>Viridiplantae</taxon>
        <taxon>Streptophyta</taxon>
        <taxon>Embryophyta</taxon>
        <taxon>Tracheophyta</taxon>
        <taxon>Spermatophyta</taxon>
        <taxon>Magnoliopsida</taxon>
        <taxon>eudicotyledons</taxon>
        <taxon>Gunneridae</taxon>
        <taxon>Pentapetalae</taxon>
        <taxon>rosids</taxon>
        <taxon>fabids</taxon>
        <taxon>Rosales</taxon>
        <taxon>Moraceae</taxon>
        <taxon>Ficeae</taxon>
        <taxon>Ficus</taxon>
    </lineage>
</organism>
<name>A0AA87ZVS1_FICCA</name>
<evidence type="ECO:0000313" key="5">
    <source>
        <dbReference type="EMBL" id="GMN41372.1"/>
    </source>
</evidence>
<dbReference type="Gene3D" id="2.60.120.200">
    <property type="match status" value="2"/>
</dbReference>
<keyword evidence="3" id="KW-0472">Membrane</keyword>
<dbReference type="InterPro" id="IPR050258">
    <property type="entry name" value="Leguminous_Lectin"/>
</dbReference>
<evidence type="ECO:0000256" key="3">
    <source>
        <dbReference type="SAM" id="Phobius"/>
    </source>
</evidence>
<protein>
    <recommendedName>
        <fullName evidence="4">Legume lectin domain-containing protein</fullName>
    </recommendedName>
</protein>
<evidence type="ECO:0000313" key="6">
    <source>
        <dbReference type="Proteomes" id="UP001187192"/>
    </source>
</evidence>
<feature type="transmembrane region" description="Helical" evidence="3">
    <location>
        <begin position="258"/>
        <end position="285"/>
    </location>
</feature>